<evidence type="ECO:0000256" key="1">
    <source>
        <dbReference type="ARBA" id="ARBA00022737"/>
    </source>
</evidence>
<keyword evidence="1" id="KW-0677">Repeat</keyword>
<comment type="caution">
    <text evidence="3">The sequence shown here is derived from an EMBL/GenBank/DDBJ whole genome shotgun (WGS) entry which is preliminary data.</text>
</comment>
<dbReference type="CDD" id="cd05819">
    <property type="entry name" value="NHL"/>
    <property type="match status" value="1"/>
</dbReference>
<dbReference type="GO" id="GO:0000209">
    <property type="term" value="P:protein polyubiquitination"/>
    <property type="evidence" value="ECO:0007669"/>
    <property type="project" value="TreeGrafter"/>
</dbReference>
<dbReference type="AlphaFoldDB" id="A0A9D4H288"/>
<dbReference type="Gene3D" id="2.120.10.30">
    <property type="entry name" value="TolB, C-terminal domain"/>
    <property type="match status" value="2"/>
</dbReference>
<gene>
    <name evidence="3" type="ORF">DPMN_128965</name>
</gene>
<sequence length="315" mass="35032">MLHIQSEISLSDTSHVNANYAADESDRRHQDAFVLAFGMRGSHIGGFEDAKHVTCLTNGRLLISDYINSRLQVCTTKGGCLAVLDKDVKFPWAAVLTPDNNIAVTLCTERCVRIYSMDGDLLQMFGENLFVCPTGIACDDKGRMIVCDAKTDKVSVFDKYGNFVRFLGNFDRVEETFSKPGYVCISVNGDIIISDSGNHKIKVFDAECNFVKAFGSFGRGDGQFKCPYDVATNVFGNIFVADHYNSRISVFTRDGVFIRHMLCSKHGLLHPQGVTVTTDNHLVVTHGHLKATEILVFRLAIESTKPYRCDIIEYV</sequence>
<evidence type="ECO:0000313" key="3">
    <source>
        <dbReference type="EMBL" id="KAH3827037.1"/>
    </source>
</evidence>
<reference evidence="3" key="1">
    <citation type="journal article" date="2019" name="bioRxiv">
        <title>The Genome of the Zebra Mussel, Dreissena polymorpha: A Resource for Invasive Species Research.</title>
        <authorList>
            <person name="McCartney M.A."/>
            <person name="Auch B."/>
            <person name="Kono T."/>
            <person name="Mallez S."/>
            <person name="Zhang Y."/>
            <person name="Obille A."/>
            <person name="Becker A."/>
            <person name="Abrahante J.E."/>
            <person name="Garbe J."/>
            <person name="Badalamenti J.P."/>
            <person name="Herman A."/>
            <person name="Mangelson H."/>
            <person name="Liachko I."/>
            <person name="Sullivan S."/>
            <person name="Sone E.D."/>
            <person name="Koren S."/>
            <person name="Silverstein K.A.T."/>
            <person name="Beckman K.B."/>
            <person name="Gohl D.M."/>
        </authorList>
    </citation>
    <scope>NUCLEOTIDE SEQUENCE</scope>
    <source>
        <strain evidence="3">Duluth1</strain>
        <tissue evidence="3">Whole animal</tissue>
    </source>
</reference>
<dbReference type="InterPro" id="IPR001258">
    <property type="entry name" value="NHL_repeat"/>
</dbReference>
<dbReference type="SUPFAM" id="SSF63829">
    <property type="entry name" value="Calcium-dependent phosphotriesterase"/>
    <property type="match status" value="1"/>
</dbReference>
<dbReference type="Pfam" id="PF01436">
    <property type="entry name" value="NHL"/>
    <property type="match status" value="1"/>
</dbReference>
<dbReference type="Proteomes" id="UP000828390">
    <property type="component" value="Unassembled WGS sequence"/>
</dbReference>
<accession>A0A9D4H288</accession>
<dbReference type="PANTHER" id="PTHR24104:SF57">
    <property type="entry name" value="BEE-MILK PROTEIN"/>
    <property type="match status" value="1"/>
</dbReference>
<feature type="repeat" description="NHL" evidence="2">
    <location>
        <begin position="164"/>
        <end position="207"/>
    </location>
</feature>
<dbReference type="InterPro" id="IPR011042">
    <property type="entry name" value="6-blade_b-propeller_TolB-like"/>
</dbReference>
<dbReference type="PROSITE" id="PS51125">
    <property type="entry name" value="NHL"/>
    <property type="match status" value="3"/>
</dbReference>
<feature type="repeat" description="NHL" evidence="2">
    <location>
        <begin position="125"/>
        <end position="160"/>
    </location>
</feature>
<name>A0A9D4H288_DREPO</name>
<dbReference type="GO" id="GO:0061630">
    <property type="term" value="F:ubiquitin protein ligase activity"/>
    <property type="evidence" value="ECO:0007669"/>
    <property type="project" value="TreeGrafter"/>
</dbReference>
<proteinExistence type="predicted"/>
<dbReference type="GO" id="GO:0043161">
    <property type="term" value="P:proteasome-mediated ubiquitin-dependent protein catabolic process"/>
    <property type="evidence" value="ECO:0007669"/>
    <property type="project" value="TreeGrafter"/>
</dbReference>
<feature type="repeat" description="NHL" evidence="2">
    <location>
        <begin position="214"/>
        <end position="254"/>
    </location>
</feature>
<evidence type="ECO:0000313" key="4">
    <source>
        <dbReference type="Proteomes" id="UP000828390"/>
    </source>
</evidence>
<dbReference type="EMBL" id="JAIWYP010000005">
    <property type="protein sequence ID" value="KAH3827037.1"/>
    <property type="molecule type" value="Genomic_DNA"/>
</dbReference>
<organism evidence="3 4">
    <name type="scientific">Dreissena polymorpha</name>
    <name type="common">Zebra mussel</name>
    <name type="synonym">Mytilus polymorpha</name>
    <dbReference type="NCBI Taxonomy" id="45954"/>
    <lineage>
        <taxon>Eukaryota</taxon>
        <taxon>Metazoa</taxon>
        <taxon>Spiralia</taxon>
        <taxon>Lophotrochozoa</taxon>
        <taxon>Mollusca</taxon>
        <taxon>Bivalvia</taxon>
        <taxon>Autobranchia</taxon>
        <taxon>Heteroconchia</taxon>
        <taxon>Euheterodonta</taxon>
        <taxon>Imparidentia</taxon>
        <taxon>Neoheterodontei</taxon>
        <taxon>Myida</taxon>
        <taxon>Dreissenoidea</taxon>
        <taxon>Dreissenidae</taxon>
        <taxon>Dreissena</taxon>
    </lineage>
</organism>
<dbReference type="OrthoDB" id="10039644at2759"/>
<dbReference type="PANTHER" id="PTHR24104">
    <property type="entry name" value="E3 UBIQUITIN-PROTEIN LIGASE NHLRC1-RELATED"/>
    <property type="match status" value="1"/>
</dbReference>
<reference evidence="3" key="2">
    <citation type="submission" date="2020-11" db="EMBL/GenBank/DDBJ databases">
        <authorList>
            <person name="McCartney M.A."/>
            <person name="Auch B."/>
            <person name="Kono T."/>
            <person name="Mallez S."/>
            <person name="Becker A."/>
            <person name="Gohl D.M."/>
            <person name="Silverstein K.A.T."/>
            <person name="Koren S."/>
            <person name="Bechman K.B."/>
            <person name="Herman A."/>
            <person name="Abrahante J.E."/>
            <person name="Garbe J."/>
        </authorList>
    </citation>
    <scope>NUCLEOTIDE SEQUENCE</scope>
    <source>
        <strain evidence="3">Duluth1</strain>
        <tissue evidence="3">Whole animal</tissue>
    </source>
</reference>
<dbReference type="InterPro" id="IPR050952">
    <property type="entry name" value="TRIM-NHL_E3_ligases"/>
</dbReference>
<keyword evidence="4" id="KW-1185">Reference proteome</keyword>
<evidence type="ECO:0000256" key="2">
    <source>
        <dbReference type="PROSITE-ProRule" id="PRU00504"/>
    </source>
</evidence>
<protein>
    <submittedName>
        <fullName evidence="3">Uncharacterized protein</fullName>
    </submittedName>
</protein>